<dbReference type="AntiFam" id="ANF00149">
    <property type="entry name" value="Shadow ORF (opposite cshA)"/>
</dbReference>
<name>A0A182JGA4_ANOAO</name>
<dbReference type="VEuPathDB" id="VectorBase:AATE017558"/>
<feature type="compositionally biased region" description="Polar residues" evidence="1">
    <location>
        <begin position="1"/>
        <end position="21"/>
    </location>
</feature>
<evidence type="ECO:0000256" key="1">
    <source>
        <dbReference type="SAM" id="MobiDB-lite"/>
    </source>
</evidence>
<dbReference type="AlphaFoldDB" id="A0A182JGA4"/>
<reference evidence="2" key="1">
    <citation type="submission" date="2022-08" db="UniProtKB">
        <authorList>
            <consortium name="EnsemblMetazoa"/>
        </authorList>
    </citation>
    <scope>IDENTIFICATION</scope>
    <source>
        <strain evidence="2">EBRO</strain>
    </source>
</reference>
<feature type="compositionally biased region" description="Basic and acidic residues" evidence="1">
    <location>
        <begin position="32"/>
        <end position="49"/>
    </location>
</feature>
<evidence type="ECO:0000313" key="2">
    <source>
        <dbReference type="EnsemblMetazoa" id="AATE017558-PA.1"/>
    </source>
</evidence>
<proteinExistence type="predicted"/>
<protein>
    <submittedName>
        <fullName evidence="2">Uncharacterized protein</fullName>
    </submittedName>
</protein>
<feature type="compositionally biased region" description="Basic residues" evidence="1">
    <location>
        <begin position="50"/>
        <end position="61"/>
    </location>
</feature>
<organism evidence="2">
    <name type="scientific">Anopheles atroparvus</name>
    <name type="common">European mosquito</name>
    <dbReference type="NCBI Taxonomy" id="41427"/>
    <lineage>
        <taxon>Eukaryota</taxon>
        <taxon>Metazoa</taxon>
        <taxon>Ecdysozoa</taxon>
        <taxon>Arthropoda</taxon>
        <taxon>Hexapoda</taxon>
        <taxon>Insecta</taxon>
        <taxon>Pterygota</taxon>
        <taxon>Neoptera</taxon>
        <taxon>Endopterygota</taxon>
        <taxon>Diptera</taxon>
        <taxon>Nematocera</taxon>
        <taxon>Culicoidea</taxon>
        <taxon>Culicidae</taxon>
        <taxon>Anophelinae</taxon>
        <taxon>Anopheles</taxon>
    </lineage>
</organism>
<accession>A0A182JGA4</accession>
<dbReference type="EnsemblMetazoa" id="AATE017558-RA">
    <property type="protein sequence ID" value="AATE017558-PA.1"/>
    <property type="gene ID" value="AATE017558"/>
</dbReference>
<sequence>MLVQSVTTAGPDSVVTSSFQRSFGLPPSRTEAVNEPKPMKSGFSRDWRTLHQKKTIPKKAASKGGDGSGSQEPRVEKFRGFDNKRVDAGSEIQLLVPLRSWATRKVGLRHLGEIEVNYNIHSLYVDTTSEQIGADQVPAQARSEVVEHPVPVGLLHAGVNVVAAVAQLGDLFRQQLDTLRRVAEDDRLIDLQLREERVQAVHLLALLHEGVVLRDTLQRQLLHQVDLVRIAQMLLHEVLHAQWECRREQEDLALLWQSHYDMIQHALEVLRQQLIGLV</sequence>
<feature type="region of interest" description="Disordered" evidence="1">
    <location>
        <begin position="1"/>
        <end position="81"/>
    </location>
</feature>